<accession>A0ACC0BAX1</accession>
<dbReference type="Proteomes" id="UP001060085">
    <property type="component" value="Linkage Group LG04"/>
</dbReference>
<gene>
    <name evidence="1" type="ORF">M9H77_19616</name>
</gene>
<reference evidence="2" key="1">
    <citation type="journal article" date="2023" name="Nat. Plants">
        <title>Single-cell RNA sequencing provides a high-resolution roadmap for understanding the multicellular compartmentation of specialized metabolism.</title>
        <authorList>
            <person name="Sun S."/>
            <person name="Shen X."/>
            <person name="Li Y."/>
            <person name="Li Y."/>
            <person name="Wang S."/>
            <person name="Li R."/>
            <person name="Zhang H."/>
            <person name="Shen G."/>
            <person name="Guo B."/>
            <person name="Wei J."/>
            <person name="Xu J."/>
            <person name="St-Pierre B."/>
            <person name="Chen S."/>
            <person name="Sun C."/>
        </authorList>
    </citation>
    <scope>NUCLEOTIDE SEQUENCE [LARGE SCALE GENOMIC DNA]</scope>
</reference>
<proteinExistence type="predicted"/>
<dbReference type="EMBL" id="CM044704">
    <property type="protein sequence ID" value="KAI5669763.1"/>
    <property type="molecule type" value="Genomic_DNA"/>
</dbReference>
<sequence length="544" mass="61722">MGNHVLHSLFLLMFFWVLCNAHDKEFLKCMSERSEAKVETFIHPPNSPEYCKLLKYAQKNGRWMNSSSAQPIFLVAPYTETEVQSTVQCSKSVGLQIRVKSGGHDYEGLSFRSESPFIMVDLNNLNSINIDLNEETAWIQAGATLGELYYDISQKSKTLAFAGGLYPTVGSGGHISGGGLGTMLRKYGLASDNVIDARIVNANGEILDRTSMGEDLFWALRGGGGSSFGVILAWKLKLSKVPEQVTAFVVRRKMTPESIQLLERWEGIGHKLHEDLFLRVLVQNVKQNVTGEEKIVQISYQGLFLGTAENLVPLLNQDFPEFELEVKDCFHGVYVADPSCVQKPCIIKECYQVPWIRSVLFFAGQKTTMDLEYLATKNFTKPPSYYKAKSDFGQKPIGAAGWEVIHKSFLEEESPLMIIDPFGGKMGQISESETPFPHRQGIINNIQYIVNWKSDEDEAKVNKHMEWIRKLYKEMEPFFSCPRAAYINYKDLDLGANNEAFNYEQAKEWGEKYFKGNFERLARVKSMVDPSNFFRNELSIPLFR</sequence>
<keyword evidence="2" id="KW-1185">Reference proteome</keyword>
<organism evidence="1 2">
    <name type="scientific">Catharanthus roseus</name>
    <name type="common">Madagascar periwinkle</name>
    <name type="synonym">Vinca rosea</name>
    <dbReference type="NCBI Taxonomy" id="4058"/>
    <lineage>
        <taxon>Eukaryota</taxon>
        <taxon>Viridiplantae</taxon>
        <taxon>Streptophyta</taxon>
        <taxon>Embryophyta</taxon>
        <taxon>Tracheophyta</taxon>
        <taxon>Spermatophyta</taxon>
        <taxon>Magnoliopsida</taxon>
        <taxon>eudicotyledons</taxon>
        <taxon>Gunneridae</taxon>
        <taxon>Pentapetalae</taxon>
        <taxon>asterids</taxon>
        <taxon>lamiids</taxon>
        <taxon>Gentianales</taxon>
        <taxon>Apocynaceae</taxon>
        <taxon>Rauvolfioideae</taxon>
        <taxon>Vinceae</taxon>
        <taxon>Catharanthinae</taxon>
        <taxon>Catharanthus</taxon>
    </lineage>
</organism>
<name>A0ACC0BAX1_CATRO</name>
<protein>
    <submittedName>
        <fullName evidence="1">Uncharacterized protein</fullName>
    </submittedName>
</protein>
<evidence type="ECO:0000313" key="2">
    <source>
        <dbReference type="Proteomes" id="UP001060085"/>
    </source>
</evidence>
<comment type="caution">
    <text evidence="1">The sequence shown here is derived from an EMBL/GenBank/DDBJ whole genome shotgun (WGS) entry which is preliminary data.</text>
</comment>
<evidence type="ECO:0000313" key="1">
    <source>
        <dbReference type="EMBL" id="KAI5669763.1"/>
    </source>
</evidence>